<dbReference type="AlphaFoldDB" id="A0A345ULT3"/>
<evidence type="ECO:0000313" key="4">
    <source>
        <dbReference type="EMBL" id="AXJ01435.1"/>
    </source>
</evidence>
<keyword evidence="2" id="KW-0503">Monooxygenase</keyword>
<reference evidence="4 5" key="1">
    <citation type="submission" date="2018-03" db="EMBL/GenBank/DDBJ databases">
        <title>Phenotypic and genomic properties of Cyclonatronum proteinivorum gen. nov., sp. nov., a haloalkaliphilic bacteroidete from soda lakes possessing Na+-translocating rhodopsin.</title>
        <authorList>
            <person name="Toshchakov S.V."/>
            <person name="Korzhenkov A."/>
            <person name="Samarov N.I."/>
            <person name="Kublanov I.V."/>
            <person name="Muntyan M.S."/>
            <person name="Sorokin D.Y."/>
        </authorList>
    </citation>
    <scope>NUCLEOTIDE SEQUENCE [LARGE SCALE GENOMIC DNA]</scope>
    <source>
        <strain evidence="4 5">Omega</strain>
    </source>
</reference>
<gene>
    <name evidence="4" type="ORF">CYPRO_2187</name>
</gene>
<evidence type="ECO:0000256" key="1">
    <source>
        <dbReference type="ARBA" id="ARBA00023002"/>
    </source>
</evidence>
<evidence type="ECO:0000256" key="2">
    <source>
        <dbReference type="ARBA" id="ARBA00023033"/>
    </source>
</evidence>
<keyword evidence="5" id="KW-1185">Reference proteome</keyword>
<dbReference type="Pfam" id="PF04820">
    <property type="entry name" value="Trp_halogenase"/>
    <property type="match status" value="1"/>
</dbReference>
<dbReference type="GO" id="GO:0004497">
    <property type="term" value="F:monooxygenase activity"/>
    <property type="evidence" value="ECO:0007669"/>
    <property type="project" value="UniProtKB-KW"/>
</dbReference>
<protein>
    <submittedName>
        <fullName evidence="4">FADH2 O2-dependent halogenase</fullName>
    </submittedName>
</protein>
<dbReference type="EMBL" id="CP027806">
    <property type="protein sequence ID" value="AXJ01435.1"/>
    <property type="molecule type" value="Genomic_DNA"/>
</dbReference>
<evidence type="ECO:0000256" key="3">
    <source>
        <dbReference type="SAM" id="Phobius"/>
    </source>
</evidence>
<feature type="transmembrane region" description="Helical" evidence="3">
    <location>
        <begin position="12"/>
        <end position="33"/>
    </location>
</feature>
<evidence type="ECO:0000313" key="5">
    <source>
        <dbReference type="Proteomes" id="UP000254808"/>
    </source>
</evidence>
<accession>A0A345ULT3</accession>
<dbReference type="Proteomes" id="UP000254808">
    <property type="component" value="Chromosome"/>
</dbReference>
<dbReference type="InterPro" id="IPR050816">
    <property type="entry name" value="Flavin-dep_Halogenase_NPB"/>
</dbReference>
<dbReference type="RefSeq" id="WP_114984624.1">
    <property type="nucleotide sequence ID" value="NZ_CP027806.1"/>
</dbReference>
<dbReference type="Pfam" id="PF13450">
    <property type="entry name" value="NAD_binding_8"/>
    <property type="match status" value="1"/>
</dbReference>
<proteinExistence type="predicted"/>
<dbReference type="Gene3D" id="3.50.50.60">
    <property type="entry name" value="FAD/NAD(P)-binding domain"/>
    <property type="match status" value="1"/>
</dbReference>
<dbReference type="OrthoDB" id="9806565at2"/>
<keyword evidence="3" id="KW-0472">Membrane</keyword>
<organism evidence="4 5">
    <name type="scientific">Cyclonatronum proteinivorum</name>
    <dbReference type="NCBI Taxonomy" id="1457365"/>
    <lineage>
        <taxon>Bacteria</taxon>
        <taxon>Pseudomonadati</taxon>
        <taxon>Balneolota</taxon>
        <taxon>Balneolia</taxon>
        <taxon>Balneolales</taxon>
        <taxon>Cyclonatronaceae</taxon>
        <taxon>Cyclonatronum</taxon>
    </lineage>
</organism>
<sequence>MRRKKQLFENIPAHAGIVVAGAGFGGSLLSIILKQQGHDVLLLERSTHPRFTIGESSTPIADMILRDLAQTYGLEWLTPLSRYGSWKESYPELRVGLKRGFSYYFHEPDKPFSDDTRHARSLLVAASNSDESSDTQWYRPDFDAFLVQKAVEEGVAYYDQTEITRVLDNGPGHPWYLSLRSGKRTHELSADFIIDATGADQLSRLLGVKPADYAFHTSSAAVFSHVTNVPEWHSYLQEQGISGTDTYPFHPDHAALHHLIDEGWLWMLRFSDGLLSAGFMLSWEDQKQLVRKSNHKLVQHLFQQYPSLNALFDGAEIAQLPGKWLKTKPLQRMSQNAAGSGFALLPHSAGFVDPMHSTGIAITLCAIEKLALLFREAKPGETVNSYALDAYSISIMRELQLIDVLVAGCYKTRRNPDLFEAWLSCYFTCSISYEQARLKGERPASFLNAMEQPVSSMIYEAWEHLLQLEKEGFPDAACHAFIEAMRRRIQPWNIAGLLTPNQKMYAHTAVDL</sequence>
<dbReference type="SUPFAM" id="SSF51905">
    <property type="entry name" value="FAD/NAD(P)-binding domain"/>
    <property type="match status" value="1"/>
</dbReference>
<keyword evidence="1" id="KW-0560">Oxidoreductase</keyword>
<name>A0A345ULT3_9BACT</name>
<keyword evidence="3" id="KW-1133">Transmembrane helix</keyword>
<dbReference type="KEGG" id="cprv:CYPRO_2187"/>
<dbReference type="InterPro" id="IPR006905">
    <property type="entry name" value="Flavin_halogenase"/>
</dbReference>
<dbReference type="PANTHER" id="PTHR43747">
    <property type="entry name" value="FAD-BINDING PROTEIN"/>
    <property type="match status" value="1"/>
</dbReference>
<keyword evidence="3" id="KW-0812">Transmembrane</keyword>
<dbReference type="InterPro" id="IPR036188">
    <property type="entry name" value="FAD/NAD-bd_sf"/>
</dbReference>
<dbReference type="PANTHER" id="PTHR43747:SF5">
    <property type="entry name" value="FAD-BINDING DOMAIN-CONTAINING PROTEIN"/>
    <property type="match status" value="1"/>
</dbReference>